<protein>
    <submittedName>
        <fullName evidence="1">Uncharacterized protein</fullName>
    </submittedName>
</protein>
<proteinExistence type="predicted"/>
<reference evidence="1" key="2">
    <citation type="journal article" date="2015" name="Data Brief">
        <title>Shoot transcriptome of the giant reed, Arundo donax.</title>
        <authorList>
            <person name="Barrero R.A."/>
            <person name="Guerrero F.D."/>
            <person name="Moolhuijzen P."/>
            <person name="Goolsby J.A."/>
            <person name="Tidwell J."/>
            <person name="Bellgard S.E."/>
            <person name="Bellgard M.I."/>
        </authorList>
    </citation>
    <scope>NUCLEOTIDE SEQUENCE</scope>
    <source>
        <tissue evidence="1">Shoot tissue taken approximately 20 cm above the soil surface</tissue>
    </source>
</reference>
<organism evidence="1">
    <name type="scientific">Arundo donax</name>
    <name type="common">Giant reed</name>
    <name type="synonym">Donax arundinaceus</name>
    <dbReference type="NCBI Taxonomy" id="35708"/>
    <lineage>
        <taxon>Eukaryota</taxon>
        <taxon>Viridiplantae</taxon>
        <taxon>Streptophyta</taxon>
        <taxon>Embryophyta</taxon>
        <taxon>Tracheophyta</taxon>
        <taxon>Spermatophyta</taxon>
        <taxon>Magnoliopsida</taxon>
        <taxon>Liliopsida</taxon>
        <taxon>Poales</taxon>
        <taxon>Poaceae</taxon>
        <taxon>PACMAD clade</taxon>
        <taxon>Arundinoideae</taxon>
        <taxon>Arundineae</taxon>
        <taxon>Arundo</taxon>
    </lineage>
</organism>
<name>A0A0A9GF15_ARUDO</name>
<accession>A0A0A9GF15</accession>
<dbReference type="AlphaFoldDB" id="A0A0A9GF15"/>
<evidence type="ECO:0000313" key="1">
    <source>
        <dbReference type="EMBL" id="JAE23077.1"/>
    </source>
</evidence>
<reference evidence="1" key="1">
    <citation type="submission" date="2014-09" db="EMBL/GenBank/DDBJ databases">
        <authorList>
            <person name="Magalhaes I.L.F."/>
            <person name="Oliveira U."/>
            <person name="Santos F.R."/>
            <person name="Vidigal T.H.D.A."/>
            <person name="Brescovit A.D."/>
            <person name="Santos A.J."/>
        </authorList>
    </citation>
    <scope>NUCLEOTIDE SEQUENCE</scope>
    <source>
        <tissue evidence="1">Shoot tissue taken approximately 20 cm above the soil surface</tissue>
    </source>
</reference>
<dbReference type="EMBL" id="GBRH01174819">
    <property type="protein sequence ID" value="JAE23077.1"/>
    <property type="molecule type" value="Transcribed_RNA"/>
</dbReference>
<sequence length="34" mass="3994">MAAITLNTICRHHNNIHRNIYYQTASMSKNTHTH</sequence>